<keyword evidence="3" id="KW-1185">Reference proteome</keyword>
<name>A0ABU6WQI9_9FABA</name>
<keyword evidence="1" id="KW-0472">Membrane</keyword>
<evidence type="ECO:0000313" key="3">
    <source>
        <dbReference type="Proteomes" id="UP001341840"/>
    </source>
</evidence>
<sequence length="158" mass="16808">MMHITILDFDSSHFGLSSSIVATICCRASLAFFVLALVIGPLNPCMQLSLVVSSSFRYGVVSTVAFKNITTRISQMNLGSSNDIGTSSTCGSSVQDELNTVKAQLQALASYIASKEGGKLPEHLAAMFPNEKLHSAMLCHCCCEKPDNSDSADCSCLC</sequence>
<feature type="transmembrane region" description="Helical" evidence="1">
    <location>
        <begin position="20"/>
        <end position="40"/>
    </location>
</feature>
<comment type="caution">
    <text evidence="2">The sequence shown here is derived from an EMBL/GenBank/DDBJ whole genome shotgun (WGS) entry which is preliminary data.</text>
</comment>
<organism evidence="2 3">
    <name type="scientific">Stylosanthes scabra</name>
    <dbReference type="NCBI Taxonomy" id="79078"/>
    <lineage>
        <taxon>Eukaryota</taxon>
        <taxon>Viridiplantae</taxon>
        <taxon>Streptophyta</taxon>
        <taxon>Embryophyta</taxon>
        <taxon>Tracheophyta</taxon>
        <taxon>Spermatophyta</taxon>
        <taxon>Magnoliopsida</taxon>
        <taxon>eudicotyledons</taxon>
        <taxon>Gunneridae</taxon>
        <taxon>Pentapetalae</taxon>
        <taxon>rosids</taxon>
        <taxon>fabids</taxon>
        <taxon>Fabales</taxon>
        <taxon>Fabaceae</taxon>
        <taxon>Papilionoideae</taxon>
        <taxon>50 kb inversion clade</taxon>
        <taxon>dalbergioids sensu lato</taxon>
        <taxon>Dalbergieae</taxon>
        <taxon>Pterocarpus clade</taxon>
        <taxon>Stylosanthes</taxon>
    </lineage>
</organism>
<gene>
    <name evidence="2" type="ORF">PIB30_077978</name>
</gene>
<evidence type="ECO:0000313" key="2">
    <source>
        <dbReference type="EMBL" id="MED6187602.1"/>
    </source>
</evidence>
<dbReference type="EMBL" id="JASCZI010182307">
    <property type="protein sequence ID" value="MED6187602.1"/>
    <property type="molecule type" value="Genomic_DNA"/>
</dbReference>
<accession>A0ABU6WQI9</accession>
<keyword evidence="1" id="KW-1133">Transmembrane helix</keyword>
<proteinExistence type="predicted"/>
<reference evidence="2 3" key="1">
    <citation type="journal article" date="2023" name="Plants (Basel)">
        <title>Bridging the Gap: Combining Genomics and Transcriptomics Approaches to Understand Stylosanthes scabra, an Orphan Legume from the Brazilian Caatinga.</title>
        <authorList>
            <person name="Ferreira-Neto J.R.C."/>
            <person name="da Silva M.D."/>
            <person name="Binneck E."/>
            <person name="de Melo N.F."/>
            <person name="da Silva R.H."/>
            <person name="de Melo A.L.T.M."/>
            <person name="Pandolfi V."/>
            <person name="Bustamante F.O."/>
            <person name="Brasileiro-Vidal A.C."/>
            <person name="Benko-Iseppon A.M."/>
        </authorList>
    </citation>
    <scope>NUCLEOTIDE SEQUENCE [LARGE SCALE GENOMIC DNA]</scope>
    <source>
        <tissue evidence="2">Leaves</tissue>
    </source>
</reference>
<protein>
    <submittedName>
        <fullName evidence="2">Uncharacterized protein</fullName>
    </submittedName>
</protein>
<keyword evidence="1" id="KW-0812">Transmembrane</keyword>
<evidence type="ECO:0000256" key="1">
    <source>
        <dbReference type="SAM" id="Phobius"/>
    </source>
</evidence>
<dbReference type="Proteomes" id="UP001341840">
    <property type="component" value="Unassembled WGS sequence"/>
</dbReference>